<organism evidence="1 2">
    <name type="scientific">Globisporangium ultimum (strain ATCC 200006 / CBS 805.95 / DAOM BR144)</name>
    <name type="common">Pythium ultimum</name>
    <dbReference type="NCBI Taxonomy" id="431595"/>
    <lineage>
        <taxon>Eukaryota</taxon>
        <taxon>Sar</taxon>
        <taxon>Stramenopiles</taxon>
        <taxon>Oomycota</taxon>
        <taxon>Peronosporomycetes</taxon>
        <taxon>Pythiales</taxon>
        <taxon>Pythiaceae</taxon>
        <taxon>Globisporangium</taxon>
    </lineage>
</organism>
<dbReference type="Proteomes" id="UP000019132">
    <property type="component" value="Unassembled WGS sequence"/>
</dbReference>
<accession>K3X7Y9</accession>
<dbReference type="HOGENOM" id="CLU_033666_10_3_1"/>
<reference evidence="1" key="3">
    <citation type="submission" date="2015-02" db="UniProtKB">
        <authorList>
            <consortium name="EnsemblProtists"/>
        </authorList>
    </citation>
    <scope>IDENTIFICATION</scope>
    <source>
        <strain evidence="1">DAOM BR144</strain>
    </source>
</reference>
<reference evidence="2" key="2">
    <citation type="submission" date="2010-04" db="EMBL/GenBank/DDBJ databases">
        <authorList>
            <person name="Buell R."/>
            <person name="Hamilton J."/>
            <person name="Hostetler J."/>
        </authorList>
    </citation>
    <scope>NUCLEOTIDE SEQUENCE [LARGE SCALE GENOMIC DNA]</scope>
    <source>
        <strain evidence="2">DAOM:BR144</strain>
    </source>
</reference>
<protein>
    <recommendedName>
        <fullName evidence="3">Transposase Tc1-like domain-containing protein</fullName>
    </recommendedName>
</protein>
<evidence type="ECO:0000313" key="2">
    <source>
        <dbReference type="Proteomes" id="UP000019132"/>
    </source>
</evidence>
<dbReference type="EnsemblProtists" id="PYU1_T013338">
    <property type="protein sequence ID" value="PYU1_T013338"/>
    <property type="gene ID" value="PYU1_G013309"/>
</dbReference>
<reference evidence="2" key="1">
    <citation type="journal article" date="2010" name="Genome Biol.">
        <title>Genome sequence of the necrotrophic plant pathogen Pythium ultimum reveals original pathogenicity mechanisms and effector repertoire.</title>
        <authorList>
            <person name="Levesque C.A."/>
            <person name="Brouwer H."/>
            <person name="Cano L."/>
            <person name="Hamilton J.P."/>
            <person name="Holt C."/>
            <person name="Huitema E."/>
            <person name="Raffaele S."/>
            <person name="Robideau G.P."/>
            <person name="Thines M."/>
            <person name="Win J."/>
            <person name="Zerillo M.M."/>
            <person name="Beakes G.W."/>
            <person name="Boore J.L."/>
            <person name="Busam D."/>
            <person name="Dumas B."/>
            <person name="Ferriera S."/>
            <person name="Fuerstenberg S.I."/>
            <person name="Gachon C.M."/>
            <person name="Gaulin E."/>
            <person name="Govers F."/>
            <person name="Grenville-Briggs L."/>
            <person name="Horner N."/>
            <person name="Hostetler J."/>
            <person name="Jiang R.H."/>
            <person name="Johnson J."/>
            <person name="Krajaejun T."/>
            <person name="Lin H."/>
            <person name="Meijer H.J."/>
            <person name="Moore B."/>
            <person name="Morris P."/>
            <person name="Phuntmart V."/>
            <person name="Puiu D."/>
            <person name="Shetty J."/>
            <person name="Stajich J.E."/>
            <person name="Tripathy S."/>
            <person name="Wawra S."/>
            <person name="van West P."/>
            <person name="Whitty B.R."/>
            <person name="Coutinho P.M."/>
            <person name="Henrissat B."/>
            <person name="Martin F."/>
            <person name="Thomas P.D."/>
            <person name="Tyler B.M."/>
            <person name="De Vries R.P."/>
            <person name="Kamoun S."/>
            <person name="Yandell M."/>
            <person name="Tisserat N."/>
            <person name="Buell C.R."/>
        </authorList>
    </citation>
    <scope>NUCLEOTIDE SEQUENCE</scope>
    <source>
        <strain evidence="2">DAOM:BR144</strain>
    </source>
</reference>
<proteinExistence type="predicted"/>
<dbReference type="Gene3D" id="1.10.10.10">
    <property type="entry name" value="Winged helix-like DNA-binding domain superfamily/Winged helix DNA-binding domain"/>
    <property type="match status" value="1"/>
</dbReference>
<sequence>MLHKAGLAVRTIFQAVGRSVGVVQKTVTPPAKSKPLSRRGRVSKLCERTKRQIRRAVIHGSLSSKQVRSKFKLPCSVRTIQRALHDTPWLKYKKCPAGPNFTKCHKDCRIQWANQMGEKNVDWTTMVFSDEKKWNLDGPD</sequence>
<evidence type="ECO:0008006" key="3">
    <source>
        <dbReference type="Google" id="ProtNLM"/>
    </source>
</evidence>
<dbReference type="EMBL" id="GL376609">
    <property type="status" value="NOT_ANNOTATED_CDS"/>
    <property type="molecule type" value="Genomic_DNA"/>
</dbReference>
<dbReference type="VEuPathDB" id="FungiDB:PYU1_G013309"/>
<name>K3X7Y9_GLOUD</name>
<keyword evidence="2" id="KW-1185">Reference proteome</keyword>
<dbReference type="InParanoid" id="K3X7Y9"/>
<dbReference type="InterPro" id="IPR036388">
    <property type="entry name" value="WH-like_DNA-bd_sf"/>
</dbReference>
<dbReference type="AlphaFoldDB" id="K3X7Y9"/>
<evidence type="ECO:0000313" key="1">
    <source>
        <dbReference type="EnsemblProtists" id="PYU1_T013338"/>
    </source>
</evidence>